<keyword evidence="2" id="KW-0560">Oxidoreductase</keyword>
<proteinExistence type="inferred from homology"/>
<dbReference type="PANTHER" id="PTHR24321:SF8">
    <property type="entry name" value="ESTRADIOL 17-BETA-DEHYDROGENASE 8-RELATED"/>
    <property type="match status" value="1"/>
</dbReference>
<evidence type="ECO:0000256" key="1">
    <source>
        <dbReference type="ARBA" id="ARBA00006484"/>
    </source>
</evidence>
<evidence type="ECO:0000313" key="4">
    <source>
        <dbReference type="Proteomes" id="UP000698222"/>
    </source>
</evidence>
<name>A0ABS4YHY7_9MICO</name>
<comment type="caution">
    <text evidence="3">The sequence shown here is derived from an EMBL/GenBank/DDBJ whole genome shotgun (WGS) entry which is preliminary data.</text>
</comment>
<sequence>MSLHEGRTYVVTGADGGIGAAAARTLAARGARVIRCGRGPEVDVRADLADDPGRDELVQEVARRARGGVDGLVLVAGPISASERTVHEDYFGTLAVLAGLRVLLRRKRSPRVVVVTSASSLTAGDGDVISACLRGNEELAGAAAEVAVASGRGGELSRSAAIALNRWVRQSATAEEWAGTGVVVNVVAPGLVETDAAREVMLADQDQLNVLRTALPQPLGLPGPIQAVADAIAWMVSEENSFMAGQIVFVDGGADAALRKDHPYAEGAHYGPLAMGRMMYWSLRAKARPWLELRKGRLGG</sequence>
<reference evidence="3 4" key="1">
    <citation type="submission" date="2021-03" db="EMBL/GenBank/DDBJ databases">
        <title>Sequencing the genomes of 1000 actinobacteria strains.</title>
        <authorList>
            <person name="Klenk H.-P."/>
        </authorList>
    </citation>
    <scope>NUCLEOTIDE SEQUENCE [LARGE SCALE GENOMIC DNA]</scope>
    <source>
        <strain evidence="3 4">DSM 14564</strain>
    </source>
</reference>
<dbReference type="Gene3D" id="3.40.50.720">
    <property type="entry name" value="NAD(P)-binding Rossmann-like Domain"/>
    <property type="match status" value="1"/>
</dbReference>
<dbReference type="Proteomes" id="UP000698222">
    <property type="component" value="Unassembled WGS sequence"/>
</dbReference>
<dbReference type="RefSeq" id="WP_209888867.1">
    <property type="nucleotide sequence ID" value="NZ_BAAAJV010000029.1"/>
</dbReference>
<keyword evidence="4" id="KW-1185">Reference proteome</keyword>
<dbReference type="PRINTS" id="PR00081">
    <property type="entry name" value="GDHRDH"/>
</dbReference>
<organism evidence="3 4">
    <name type="scientific">Brachybacterium fresconis</name>
    <dbReference type="NCBI Taxonomy" id="173363"/>
    <lineage>
        <taxon>Bacteria</taxon>
        <taxon>Bacillati</taxon>
        <taxon>Actinomycetota</taxon>
        <taxon>Actinomycetes</taxon>
        <taxon>Micrococcales</taxon>
        <taxon>Dermabacteraceae</taxon>
        <taxon>Brachybacterium</taxon>
    </lineage>
</organism>
<protein>
    <submittedName>
        <fullName evidence="3">NAD(P)-dependent dehydrogenase (Short-subunit alcohol dehydrogenase family)</fullName>
    </submittedName>
</protein>
<accession>A0ABS4YHY7</accession>
<dbReference type="SUPFAM" id="SSF51735">
    <property type="entry name" value="NAD(P)-binding Rossmann-fold domains"/>
    <property type="match status" value="1"/>
</dbReference>
<dbReference type="PANTHER" id="PTHR24321">
    <property type="entry name" value="DEHYDROGENASES, SHORT CHAIN"/>
    <property type="match status" value="1"/>
</dbReference>
<evidence type="ECO:0000313" key="3">
    <source>
        <dbReference type="EMBL" id="MBP2408407.1"/>
    </source>
</evidence>
<dbReference type="InterPro" id="IPR002347">
    <property type="entry name" value="SDR_fam"/>
</dbReference>
<comment type="similarity">
    <text evidence="1">Belongs to the short-chain dehydrogenases/reductases (SDR) family.</text>
</comment>
<dbReference type="Pfam" id="PF00106">
    <property type="entry name" value="adh_short"/>
    <property type="match status" value="1"/>
</dbReference>
<dbReference type="InterPro" id="IPR036291">
    <property type="entry name" value="NAD(P)-bd_dom_sf"/>
</dbReference>
<evidence type="ECO:0000256" key="2">
    <source>
        <dbReference type="ARBA" id="ARBA00023002"/>
    </source>
</evidence>
<dbReference type="Pfam" id="PF13561">
    <property type="entry name" value="adh_short_C2"/>
    <property type="match status" value="1"/>
</dbReference>
<dbReference type="EMBL" id="JAGIOC010000001">
    <property type="protein sequence ID" value="MBP2408407.1"/>
    <property type="molecule type" value="Genomic_DNA"/>
</dbReference>
<gene>
    <name evidence="3" type="ORF">JOF44_001310</name>
</gene>